<feature type="transmembrane region" description="Helical" evidence="12">
    <location>
        <begin position="192"/>
        <end position="211"/>
    </location>
</feature>
<keyword evidence="3 12" id="KW-1003">Cell membrane</keyword>
<evidence type="ECO:0000256" key="11">
    <source>
        <dbReference type="ARBA" id="ARBA00023136"/>
    </source>
</evidence>
<evidence type="ECO:0000313" key="15">
    <source>
        <dbReference type="Proteomes" id="UP000231542"/>
    </source>
</evidence>
<evidence type="ECO:0000256" key="5">
    <source>
        <dbReference type="ARBA" id="ARBA00022692"/>
    </source>
</evidence>
<dbReference type="PANTHER" id="PTHR43221">
    <property type="entry name" value="PROTEASE HTPX"/>
    <property type="match status" value="1"/>
</dbReference>
<protein>
    <recommendedName>
        <fullName evidence="12">Protease HtpX homolog</fullName>
        <ecNumber evidence="12">3.4.24.-</ecNumber>
    </recommendedName>
</protein>
<dbReference type="InterPro" id="IPR050083">
    <property type="entry name" value="HtpX_protease"/>
</dbReference>
<evidence type="ECO:0000256" key="10">
    <source>
        <dbReference type="ARBA" id="ARBA00023049"/>
    </source>
</evidence>
<dbReference type="InterPro" id="IPR001915">
    <property type="entry name" value="Peptidase_M48"/>
</dbReference>
<accession>A0A2H0YU55</accession>
<dbReference type="InterPro" id="IPR022919">
    <property type="entry name" value="Pept_M48_protease_HtpX"/>
</dbReference>
<evidence type="ECO:0000313" key="14">
    <source>
        <dbReference type="EMBL" id="PIS42017.1"/>
    </source>
</evidence>
<dbReference type="Pfam" id="PF01435">
    <property type="entry name" value="Peptidase_M48"/>
    <property type="match status" value="1"/>
</dbReference>
<evidence type="ECO:0000256" key="9">
    <source>
        <dbReference type="ARBA" id="ARBA00022989"/>
    </source>
</evidence>
<feature type="transmembrane region" description="Helical" evidence="12">
    <location>
        <begin position="12"/>
        <end position="30"/>
    </location>
</feature>
<feature type="transmembrane region" description="Helical" evidence="12">
    <location>
        <begin position="153"/>
        <end position="172"/>
    </location>
</feature>
<evidence type="ECO:0000256" key="8">
    <source>
        <dbReference type="ARBA" id="ARBA00022833"/>
    </source>
</evidence>
<feature type="active site" evidence="12">
    <location>
        <position position="142"/>
    </location>
</feature>
<keyword evidence="4 12" id="KW-0645">Protease</keyword>
<sequence length="297" mass="32884">MYKQIDANKRKSILLIGIFIILIGFLGWIFGELTDLGYGGLIIAIIIAVIMSLFGYYSGDKVALWTAGAEAISKEQNPYLYRMVENLCITAGLPKPNIYLINDPAINAFATGRDPDHASIAVTTGAIEKLENEELEGVLAHELSHIKNYDIRLMTLVIICVGIVALLSNWFFRINFFGGRRNSRAGGQIQVVFMIIGLVLLIFAPLIAQLIKFTVSRKREFLADASGSLLTRYPEGLAKALEKIEAANQQPMMRVNNATAHLYISNPFGSRTLKGLARLFSTHPPIKERIKALRSMA</sequence>
<feature type="domain" description="Peptidase M48" evidence="13">
    <location>
        <begin position="75"/>
        <end position="296"/>
    </location>
</feature>
<keyword evidence="7 12" id="KW-0378">Hydrolase</keyword>
<comment type="caution">
    <text evidence="14">The sequence shown here is derived from an EMBL/GenBank/DDBJ whole genome shotgun (WGS) entry which is preliminary data.</text>
</comment>
<dbReference type="EC" id="3.4.24.-" evidence="12"/>
<evidence type="ECO:0000256" key="2">
    <source>
        <dbReference type="ARBA" id="ARBA00009779"/>
    </source>
</evidence>
<keyword evidence="10 12" id="KW-0482">Metalloprotease</keyword>
<keyword evidence="9 12" id="KW-1133">Transmembrane helix</keyword>
<comment type="cofactor">
    <cofactor evidence="12">
        <name>Zn(2+)</name>
        <dbReference type="ChEBI" id="CHEBI:29105"/>
    </cofactor>
    <text evidence="12">Binds 1 zinc ion per subunit.</text>
</comment>
<proteinExistence type="inferred from homology"/>
<dbReference type="HAMAP" id="MF_00188">
    <property type="entry name" value="Pept_M48_protease_HtpX"/>
    <property type="match status" value="1"/>
</dbReference>
<comment type="subcellular location">
    <subcellularLocation>
        <location evidence="1 12">Cell membrane</location>
        <topology evidence="1 12">Multi-pass membrane protein</topology>
    </subcellularLocation>
</comment>
<dbReference type="Proteomes" id="UP000231542">
    <property type="component" value="Unassembled WGS sequence"/>
</dbReference>
<dbReference type="GO" id="GO:0004222">
    <property type="term" value="F:metalloendopeptidase activity"/>
    <property type="evidence" value="ECO:0007669"/>
    <property type="project" value="UniProtKB-UniRule"/>
</dbReference>
<evidence type="ECO:0000256" key="12">
    <source>
        <dbReference type="HAMAP-Rule" id="MF_00188"/>
    </source>
</evidence>
<keyword evidence="6 12" id="KW-0479">Metal-binding</keyword>
<organism evidence="14 15">
    <name type="scientific">Candidatus Kerfeldbacteria bacterium CG08_land_8_20_14_0_20_40_16</name>
    <dbReference type="NCBI Taxonomy" id="2014244"/>
    <lineage>
        <taxon>Bacteria</taxon>
        <taxon>Candidatus Kerfeldiibacteriota</taxon>
    </lineage>
</organism>
<dbReference type="EMBL" id="PEXU01000062">
    <property type="protein sequence ID" value="PIS42017.1"/>
    <property type="molecule type" value="Genomic_DNA"/>
</dbReference>
<keyword evidence="11 12" id="KW-0472">Membrane</keyword>
<dbReference type="GO" id="GO:0008270">
    <property type="term" value="F:zinc ion binding"/>
    <property type="evidence" value="ECO:0007669"/>
    <property type="project" value="UniProtKB-UniRule"/>
</dbReference>
<dbReference type="GO" id="GO:0005886">
    <property type="term" value="C:plasma membrane"/>
    <property type="evidence" value="ECO:0007669"/>
    <property type="project" value="UniProtKB-SubCell"/>
</dbReference>
<dbReference type="GO" id="GO:0006508">
    <property type="term" value="P:proteolysis"/>
    <property type="evidence" value="ECO:0007669"/>
    <property type="project" value="UniProtKB-KW"/>
</dbReference>
<evidence type="ECO:0000256" key="7">
    <source>
        <dbReference type="ARBA" id="ARBA00022801"/>
    </source>
</evidence>
<evidence type="ECO:0000256" key="4">
    <source>
        <dbReference type="ARBA" id="ARBA00022670"/>
    </source>
</evidence>
<evidence type="ECO:0000259" key="13">
    <source>
        <dbReference type="Pfam" id="PF01435"/>
    </source>
</evidence>
<dbReference type="CDD" id="cd07340">
    <property type="entry name" value="M48B_Htpx_like"/>
    <property type="match status" value="1"/>
</dbReference>
<comment type="similarity">
    <text evidence="2 12">Belongs to the peptidase M48B family.</text>
</comment>
<feature type="binding site" evidence="12">
    <location>
        <position position="220"/>
    </location>
    <ligand>
        <name>Zn(2+)</name>
        <dbReference type="ChEBI" id="CHEBI:29105"/>
        <note>catalytic</note>
    </ligand>
</feature>
<evidence type="ECO:0000256" key="1">
    <source>
        <dbReference type="ARBA" id="ARBA00004651"/>
    </source>
</evidence>
<keyword evidence="8 12" id="KW-0862">Zinc</keyword>
<dbReference type="PANTHER" id="PTHR43221:SF1">
    <property type="entry name" value="PROTEASE HTPX"/>
    <property type="match status" value="1"/>
</dbReference>
<reference evidence="14 15" key="1">
    <citation type="submission" date="2017-09" db="EMBL/GenBank/DDBJ databases">
        <title>Depth-based differentiation of microbial function through sediment-hosted aquifers and enrichment of novel symbionts in the deep terrestrial subsurface.</title>
        <authorList>
            <person name="Probst A.J."/>
            <person name="Ladd B."/>
            <person name="Jarett J.K."/>
            <person name="Geller-Mcgrath D.E."/>
            <person name="Sieber C.M."/>
            <person name="Emerson J.B."/>
            <person name="Anantharaman K."/>
            <person name="Thomas B.C."/>
            <person name="Malmstrom R."/>
            <person name="Stieglmeier M."/>
            <person name="Klingl A."/>
            <person name="Woyke T."/>
            <person name="Ryan C.M."/>
            <person name="Banfield J.F."/>
        </authorList>
    </citation>
    <scope>NUCLEOTIDE SEQUENCE [LARGE SCALE GENOMIC DNA]</scope>
    <source>
        <strain evidence="14">CG08_land_8_20_14_0_20_40_16</strain>
    </source>
</reference>
<keyword evidence="5 12" id="KW-0812">Transmembrane</keyword>
<dbReference type="Gene3D" id="3.30.2010.10">
    <property type="entry name" value="Metalloproteases ('zincins'), catalytic domain"/>
    <property type="match status" value="1"/>
</dbReference>
<feature type="binding site" evidence="12">
    <location>
        <position position="145"/>
    </location>
    <ligand>
        <name>Zn(2+)</name>
        <dbReference type="ChEBI" id="CHEBI:29105"/>
        <note>catalytic</note>
    </ligand>
</feature>
<evidence type="ECO:0000256" key="3">
    <source>
        <dbReference type="ARBA" id="ARBA00022475"/>
    </source>
</evidence>
<dbReference type="AlphaFoldDB" id="A0A2H0YU55"/>
<name>A0A2H0YU55_9BACT</name>
<feature type="transmembrane region" description="Helical" evidence="12">
    <location>
        <begin position="36"/>
        <end position="57"/>
    </location>
</feature>
<evidence type="ECO:0000256" key="6">
    <source>
        <dbReference type="ARBA" id="ARBA00022723"/>
    </source>
</evidence>
<feature type="binding site" evidence="12">
    <location>
        <position position="141"/>
    </location>
    <ligand>
        <name>Zn(2+)</name>
        <dbReference type="ChEBI" id="CHEBI:29105"/>
        <note>catalytic</note>
    </ligand>
</feature>
<gene>
    <name evidence="12" type="primary">htpX</name>
    <name evidence="14" type="ORF">COT24_05675</name>
</gene>